<proteinExistence type="predicted"/>
<dbReference type="Proteomes" id="UP000515728">
    <property type="component" value="Chromosome"/>
</dbReference>
<feature type="region of interest" description="Disordered" evidence="1">
    <location>
        <begin position="460"/>
        <end position="480"/>
    </location>
</feature>
<feature type="compositionally biased region" description="Basic and acidic residues" evidence="1">
    <location>
        <begin position="461"/>
        <end position="471"/>
    </location>
</feature>
<evidence type="ECO:0000313" key="3">
    <source>
        <dbReference type="EMBL" id="QNG51907.1"/>
    </source>
</evidence>
<sequence length="480" mass="50877">MITKVVRGWKVGGLIAYLMGRGRAQEHVRPRVVASWDGRDGAWQPPQVAGGEFDRDLGPLIRALRAPAVAAGLPEHDDEGKRGYVWHCSARVAGGDRVLSDAEWAEVARDLLDGAGVAARDDAGGPRWVAIRHADDHIHIAVVLVRQDTGRRIWPAHDYPRLREAARGVERRLGLTVTAPADGTAAKAPQRGEIEKASRQGRLPARLELTRSVRTAAVGAEGLAGFVAALRATGYLVEVRRAPSGDPLGYKVARPGDVSASGEPVFYSGSKLAADLSLPRLLRAWESAGRGSDVAAPLPAARRRVDAARAVVGSVRQGGAEVDAQGIAQATFPVLSAVGLWSDELGAAAETFDRAARPPRGVRSREGARAAGLRRVARQLVRQRRMLGVRDEPGAAAVALVVALSALVREIAAWQQDGGRPHQAAAASTAADALDGWAANRTTPGAGDADLVDHGFAARRPRVEPRLDRAARRSSTMPRG</sequence>
<dbReference type="AlphaFoldDB" id="A0A7G7MGJ6"/>
<protein>
    <submittedName>
        <fullName evidence="3">Relaxase</fullName>
    </submittedName>
</protein>
<accession>A0A7G7MGJ6</accession>
<reference evidence="3 4" key="1">
    <citation type="submission" date="2020-08" db="EMBL/GenBank/DDBJ databases">
        <authorList>
            <person name="Mo P."/>
        </authorList>
    </citation>
    <scope>NUCLEOTIDE SEQUENCE [LARGE SCALE GENOMIC DNA]</scope>
    <source>
        <strain evidence="3 4">CGMCC 4.1532</strain>
    </source>
</reference>
<dbReference type="Pfam" id="PF03432">
    <property type="entry name" value="Relaxase"/>
    <property type="match status" value="1"/>
</dbReference>
<dbReference type="EMBL" id="CP060131">
    <property type="protein sequence ID" value="QNG51907.1"/>
    <property type="molecule type" value="Genomic_DNA"/>
</dbReference>
<gene>
    <name evidence="3" type="ORF">H6H00_28075</name>
</gene>
<evidence type="ECO:0000259" key="2">
    <source>
        <dbReference type="Pfam" id="PF03432"/>
    </source>
</evidence>
<feature type="domain" description="MobA/VirD2-like nuclease" evidence="2">
    <location>
        <begin position="84"/>
        <end position="175"/>
    </location>
</feature>
<dbReference type="KEGG" id="ppel:H6H00_28075"/>
<evidence type="ECO:0000256" key="1">
    <source>
        <dbReference type="SAM" id="MobiDB-lite"/>
    </source>
</evidence>
<organism evidence="3 4">
    <name type="scientific">Pseudonocardia petroleophila</name>
    <dbReference type="NCBI Taxonomy" id="37331"/>
    <lineage>
        <taxon>Bacteria</taxon>
        <taxon>Bacillati</taxon>
        <taxon>Actinomycetota</taxon>
        <taxon>Actinomycetes</taxon>
        <taxon>Pseudonocardiales</taxon>
        <taxon>Pseudonocardiaceae</taxon>
        <taxon>Pseudonocardia</taxon>
    </lineage>
</organism>
<name>A0A7G7MGJ6_9PSEU</name>
<keyword evidence="4" id="KW-1185">Reference proteome</keyword>
<dbReference type="InterPro" id="IPR005094">
    <property type="entry name" value="Endonuclease_MobA/VirD2"/>
</dbReference>
<evidence type="ECO:0000313" key="4">
    <source>
        <dbReference type="Proteomes" id="UP000515728"/>
    </source>
</evidence>
<dbReference type="RefSeq" id="WP_185718659.1">
    <property type="nucleotide sequence ID" value="NZ_BAAAWI010000001.1"/>
</dbReference>